<evidence type="ECO:0000256" key="5">
    <source>
        <dbReference type="ARBA" id="ARBA00022777"/>
    </source>
</evidence>
<evidence type="ECO:0000256" key="2">
    <source>
        <dbReference type="ARBA" id="ARBA00012438"/>
    </source>
</evidence>
<dbReference type="RefSeq" id="WP_173122562.1">
    <property type="nucleotide sequence ID" value="NZ_JABRWJ010000003.1"/>
</dbReference>
<evidence type="ECO:0000256" key="4">
    <source>
        <dbReference type="ARBA" id="ARBA00022679"/>
    </source>
</evidence>
<dbReference type="SMART" id="SM00388">
    <property type="entry name" value="HisKA"/>
    <property type="match status" value="1"/>
</dbReference>
<dbReference type="SUPFAM" id="SSF55874">
    <property type="entry name" value="ATPase domain of HSP90 chaperone/DNA topoisomerase II/histidine kinase"/>
    <property type="match status" value="1"/>
</dbReference>
<dbReference type="PROSITE" id="PS50113">
    <property type="entry name" value="PAC"/>
    <property type="match status" value="1"/>
</dbReference>
<feature type="domain" description="PAC" evidence="8">
    <location>
        <begin position="104"/>
        <end position="159"/>
    </location>
</feature>
<feature type="domain" description="Histidine kinase" evidence="7">
    <location>
        <begin position="184"/>
        <end position="402"/>
    </location>
</feature>
<keyword evidence="3" id="KW-0597">Phosphoprotein</keyword>
<dbReference type="InterPro" id="IPR005467">
    <property type="entry name" value="His_kinase_dom"/>
</dbReference>
<keyword evidence="5 9" id="KW-0418">Kinase</keyword>
<gene>
    <name evidence="9" type="ORF">HLB44_10675</name>
</gene>
<dbReference type="InterPro" id="IPR003594">
    <property type="entry name" value="HATPase_dom"/>
</dbReference>
<dbReference type="InterPro" id="IPR036890">
    <property type="entry name" value="HATPase_C_sf"/>
</dbReference>
<dbReference type="InterPro" id="IPR013656">
    <property type="entry name" value="PAS_4"/>
</dbReference>
<protein>
    <recommendedName>
        <fullName evidence="2">histidine kinase</fullName>
        <ecNumber evidence="2">2.7.13.3</ecNumber>
    </recommendedName>
</protein>
<evidence type="ECO:0000256" key="6">
    <source>
        <dbReference type="ARBA" id="ARBA00023012"/>
    </source>
</evidence>
<evidence type="ECO:0000256" key="1">
    <source>
        <dbReference type="ARBA" id="ARBA00000085"/>
    </source>
</evidence>
<dbReference type="InterPro" id="IPR050736">
    <property type="entry name" value="Sensor_HK_Regulatory"/>
</dbReference>
<dbReference type="EMBL" id="JABRWJ010000003">
    <property type="protein sequence ID" value="NRF67449.1"/>
    <property type="molecule type" value="Genomic_DNA"/>
</dbReference>
<evidence type="ECO:0000313" key="9">
    <source>
        <dbReference type="EMBL" id="NRF67449.1"/>
    </source>
</evidence>
<evidence type="ECO:0000256" key="3">
    <source>
        <dbReference type="ARBA" id="ARBA00022553"/>
    </source>
</evidence>
<keyword evidence="4" id="KW-0808">Transferase</keyword>
<dbReference type="InterPro" id="IPR003661">
    <property type="entry name" value="HisK_dim/P_dom"/>
</dbReference>
<dbReference type="Gene3D" id="1.10.287.130">
    <property type="match status" value="1"/>
</dbReference>
<dbReference type="Gene3D" id="3.30.565.10">
    <property type="entry name" value="Histidine kinase-like ATPase, C-terminal domain"/>
    <property type="match status" value="1"/>
</dbReference>
<dbReference type="Pfam" id="PF00512">
    <property type="entry name" value="HisKA"/>
    <property type="match status" value="1"/>
</dbReference>
<comment type="catalytic activity">
    <reaction evidence="1">
        <text>ATP + protein L-histidine = ADP + protein N-phospho-L-histidine.</text>
        <dbReference type="EC" id="2.7.13.3"/>
    </reaction>
</comment>
<dbReference type="SUPFAM" id="SSF47384">
    <property type="entry name" value="Homodimeric domain of signal transducing histidine kinase"/>
    <property type="match status" value="1"/>
</dbReference>
<sequence>MRIRVNAHEAPRANNGSRILQDEGHDAMLLTQRLEDVARASGDWIWETDEHHRYTWVHDTAPFGHAQDIRPPRVGEPIPAGQVVNWLGERELPTRDLHAVLRQGEPIVRLVTKEDHGGGSRYVSRSAVPLRHADGSLRGYRGSARDVTQSLDAKAQLWRRDEVLRRAKEQAEAASRAKSVLVSQLGHELRTPLNVIVGLAQLIQARGDGAGDPRCGGWIAEIARTGWHMVDVLDLLMELGRAGTTQASLASHPVDAVEVVRDAMGFVEREAVARSISVAFDADAPVWAVGDRRAVCQVVVNLLSNAIKYNRAGGWVHVRLSVNCGEYAQIEIQDTGPGLTEEQMSRLYRPFERLGVEQSGVLGHGLGLSICKELVGSMGGTLQVQSTVGRGTTFRVTLPVAGTKIIN</sequence>
<comment type="caution">
    <text evidence="9">The sequence shown here is derived from an EMBL/GenBank/DDBJ whole genome shotgun (WGS) entry which is preliminary data.</text>
</comment>
<dbReference type="InterPro" id="IPR000700">
    <property type="entry name" value="PAS-assoc_C"/>
</dbReference>
<reference evidence="9 10" key="1">
    <citation type="submission" date="2020-05" db="EMBL/GenBank/DDBJ databases">
        <title>Aquincola sp. isolate from soil.</title>
        <authorList>
            <person name="Han J."/>
            <person name="Kim D.-U."/>
        </authorList>
    </citation>
    <scope>NUCLEOTIDE SEQUENCE [LARGE SCALE GENOMIC DNA]</scope>
    <source>
        <strain evidence="9 10">S2</strain>
    </source>
</reference>
<evidence type="ECO:0000259" key="7">
    <source>
        <dbReference type="PROSITE" id="PS50109"/>
    </source>
</evidence>
<dbReference type="InterPro" id="IPR004358">
    <property type="entry name" value="Sig_transdc_His_kin-like_C"/>
</dbReference>
<keyword evidence="6" id="KW-0902">Two-component regulatory system</keyword>
<dbReference type="EC" id="2.7.13.3" evidence="2"/>
<dbReference type="PANTHER" id="PTHR43711">
    <property type="entry name" value="TWO-COMPONENT HISTIDINE KINASE"/>
    <property type="match status" value="1"/>
</dbReference>
<dbReference type="SUPFAM" id="SSF55785">
    <property type="entry name" value="PYP-like sensor domain (PAS domain)"/>
    <property type="match status" value="1"/>
</dbReference>
<dbReference type="CDD" id="cd00082">
    <property type="entry name" value="HisKA"/>
    <property type="match status" value="1"/>
</dbReference>
<dbReference type="Proteomes" id="UP000737171">
    <property type="component" value="Unassembled WGS sequence"/>
</dbReference>
<dbReference type="InterPro" id="IPR036097">
    <property type="entry name" value="HisK_dim/P_sf"/>
</dbReference>
<dbReference type="InterPro" id="IPR035965">
    <property type="entry name" value="PAS-like_dom_sf"/>
</dbReference>
<dbReference type="Gene3D" id="3.30.450.20">
    <property type="entry name" value="PAS domain"/>
    <property type="match status" value="1"/>
</dbReference>
<evidence type="ECO:0000259" key="8">
    <source>
        <dbReference type="PROSITE" id="PS50113"/>
    </source>
</evidence>
<dbReference type="Pfam" id="PF02518">
    <property type="entry name" value="HATPase_c"/>
    <property type="match status" value="1"/>
</dbReference>
<evidence type="ECO:0000313" key="10">
    <source>
        <dbReference type="Proteomes" id="UP000737171"/>
    </source>
</evidence>
<dbReference type="PROSITE" id="PS50109">
    <property type="entry name" value="HIS_KIN"/>
    <property type="match status" value="1"/>
</dbReference>
<accession>A0ABX2EFQ8</accession>
<dbReference type="Pfam" id="PF08448">
    <property type="entry name" value="PAS_4"/>
    <property type="match status" value="1"/>
</dbReference>
<keyword evidence="10" id="KW-1185">Reference proteome</keyword>
<dbReference type="PANTHER" id="PTHR43711:SF1">
    <property type="entry name" value="HISTIDINE KINASE 1"/>
    <property type="match status" value="1"/>
</dbReference>
<name>A0ABX2EFQ8_9BURK</name>
<dbReference type="PRINTS" id="PR00344">
    <property type="entry name" value="BCTRLSENSOR"/>
</dbReference>
<proteinExistence type="predicted"/>
<organism evidence="9 10">
    <name type="scientific">Pseudaquabacterium terrae</name>
    <dbReference type="NCBI Taxonomy" id="2732868"/>
    <lineage>
        <taxon>Bacteria</taxon>
        <taxon>Pseudomonadati</taxon>
        <taxon>Pseudomonadota</taxon>
        <taxon>Betaproteobacteria</taxon>
        <taxon>Burkholderiales</taxon>
        <taxon>Sphaerotilaceae</taxon>
        <taxon>Pseudaquabacterium</taxon>
    </lineage>
</organism>
<dbReference type="GO" id="GO:0016301">
    <property type="term" value="F:kinase activity"/>
    <property type="evidence" value="ECO:0007669"/>
    <property type="project" value="UniProtKB-KW"/>
</dbReference>
<dbReference type="SMART" id="SM00387">
    <property type="entry name" value="HATPase_c"/>
    <property type="match status" value="1"/>
</dbReference>